<dbReference type="RefSeq" id="WP_382171957.1">
    <property type="nucleotide sequence ID" value="NZ_JBHRXX010000002.1"/>
</dbReference>
<keyword evidence="8" id="KW-1185">Reference proteome</keyword>
<dbReference type="InterPro" id="IPR033480">
    <property type="entry name" value="sCache_2"/>
</dbReference>
<comment type="caution">
    <text evidence="7">The sequence shown here is derived from an EMBL/GenBank/DDBJ whole genome shotgun (WGS) entry which is preliminary data.</text>
</comment>
<evidence type="ECO:0000256" key="4">
    <source>
        <dbReference type="ARBA" id="ARBA00022989"/>
    </source>
</evidence>
<evidence type="ECO:0000313" key="7">
    <source>
        <dbReference type="EMBL" id="MFC3683077.1"/>
    </source>
</evidence>
<evidence type="ECO:0000256" key="5">
    <source>
        <dbReference type="ARBA" id="ARBA00023136"/>
    </source>
</evidence>
<organism evidence="7 8">
    <name type="scientific">Hydrogenophaga luteola</name>
    <dbReference type="NCBI Taxonomy" id="1591122"/>
    <lineage>
        <taxon>Bacteria</taxon>
        <taxon>Pseudomonadati</taxon>
        <taxon>Pseudomonadota</taxon>
        <taxon>Betaproteobacteria</taxon>
        <taxon>Burkholderiales</taxon>
        <taxon>Comamonadaceae</taxon>
        <taxon>Hydrogenophaga</taxon>
    </lineage>
</organism>
<reference evidence="8" key="1">
    <citation type="journal article" date="2019" name="Int. J. Syst. Evol. Microbiol.">
        <title>The Global Catalogue of Microorganisms (GCM) 10K type strain sequencing project: providing services to taxonomists for standard genome sequencing and annotation.</title>
        <authorList>
            <consortium name="The Broad Institute Genomics Platform"/>
            <consortium name="The Broad Institute Genome Sequencing Center for Infectious Disease"/>
            <person name="Wu L."/>
            <person name="Ma J."/>
        </authorList>
    </citation>
    <scope>NUCLEOTIDE SEQUENCE [LARGE SCALE GENOMIC DNA]</scope>
    <source>
        <strain evidence="8">KCTC 42501</strain>
    </source>
</reference>
<name>A0ABV7W1Z9_9BURK</name>
<protein>
    <submittedName>
        <fullName evidence="7">Cache domain-containing protein</fullName>
    </submittedName>
</protein>
<comment type="subcellular location">
    <subcellularLocation>
        <location evidence="1">Cell membrane</location>
        <topology evidence="1">Multi-pass membrane protein</topology>
    </subcellularLocation>
</comment>
<evidence type="ECO:0000256" key="2">
    <source>
        <dbReference type="ARBA" id="ARBA00022475"/>
    </source>
</evidence>
<dbReference type="EMBL" id="JBHRXX010000002">
    <property type="protein sequence ID" value="MFC3683077.1"/>
    <property type="molecule type" value="Genomic_DNA"/>
</dbReference>
<feature type="domain" description="Single Cache" evidence="6">
    <location>
        <begin position="22"/>
        <end position="98"/>
    </location>
</feature>
<dbReference type="InterPro" id="IPR004010">
    <property type="entry name" value="Double_Cache_2"/>
</dbReference>
<evidence type="ECO:0000256" key="1">
    <source>
        <dbReference type="ARBA" id="ARBA00004651"/>
    </source>
</evidence>
<dbReference type="SMART" id="SM01049">
    <property type="entry name" value="Cache_2"/>
    <property type="match status" value="1"/>
</dbReference>
<proteinExistence type="predicted"/>
<evidence type="ECO:0000313" key="8">
    <source>
        <dbReference type="Proteomes" id="UP001595729"/>
    </source>
</evidence>
<keyword evidence="4" id="KW-1133">Transmembrane helix</keyword>
<accession>A0ABV7W1Z9</accession>
<evidence type="ECO:0000259" key="6">
    <source>
        <dbReference type="SMART" id="SM01049"/>
    </source>
</evidence>
<evidence type="ECO:0000256" key="3">
    <source>
        <dbReference type="ARBA" id="ARBA00022692"/>
    </source>
</evidence>
<gene>
    <name evidence="7" type="ORF">ACFOPI_05695</name>
</gene>
<keyword evidence="5" id="KW-0472">Membrane</keyword>
<dbReference type="Pfam" id="PF08269">
    <property type="entry name" value="dCache_2"/>
    <property type="match status" value="1"/>
</dbReference>
<dbReference type="Proteomes" id="UP001595729">
    <property type="component" value="Unassembled WGS sequence"/>
</dbReference>
<sequence length="146" mass="15952">MFTTAALLAMGSPVLAEDRGSKDEAMQMVNAAFDHMKKAGDAKALDDFTKDKAAWVKKDLYVFVFDTKGTFIAHGANDKLVGRDMSNMKDANGKAIFPAMKEVVAKGTGWVDYDWAHPQTKKVEGKSSYVRQTPDGKGLIGVGIYR</sequence>
<dbReference type="Gene3D" id="3.30.450.20">
    <property type="entry name" value="PAS domain"/>
    <property type="match status" value="1"/>
</dbReference>
<keyword evidence="2" id="KW-1003">Cell membrane</keyword>
<keyword evidence="3" id="KW-0812">Transmembrane</keyword>